<protein>
    <submittedName>
        <fullName evidence="8">50S ribosomal protein L9</fullName>
    </submittedName>
</protein>
<dbReference type="Pfam" id="PF01281">
    <property type="entry name" value="Ribosomal_L9_N"/>
    <property type="match status" value="1"/>
</dbReference>
<dbReference type="InterPro" id="IPR036935">
    <property type="entry name" value="Ribosomal_bL9_N_sf"/>
</dbReference>
<dbReference type="Gene3D" id="3.40.5.10">
    <property type="entry name" value="Ribosomal protein L9, N-terminal domain"/>
    <property type="match status" value="1"/>
</dbReference>
<comment type="caution">
    <text evidence="8">The sequence shown here is derived from an EMBL/GenBank/DDBJ whole genome shotgun (WGS) entry which is preliminary data.</text>
</comment>
<dbReference type="InterPro" id="IPR036791">
    <property type="entry name" value="Ribosomal_bL9_C_sf"/>
</dbReference>
<dbReference type="Gene3D" id="3.10.430.100">
    <property type="entry name" value="Ribosomal protein L9, C-terminal domain"/>
    <property type="match status" value="1"/>
</dbReference>
<feature type="domain" description="Ribosomal protein L9" evidence="7">
    <location>
        <begin position="13"/>
        <end position="40"/>
    </location>
</feature>
<dbReference type="GO" id="GO:0019843">
    <property type="term" value="F:rRNA binding"/>
    <property type="evidence" value="ECO:0007669"/>
    <property type="project" value="UniProtKB-KW"/>
</dbReference>
<keyword evidence="5" id="KW-0687">Ribonucleoprotein</keyword>
<dbReference type="InterPro" id="IPR000244">
    <property type="entry name" value="Ribosomal_bL9"/>
</dbReference>
<dbReference type="PROSITE" id="PS00651">
    <property type="entry name" value="RIBOSOMAL_L9"/>
    <property type="match status" value="1"/>
</dbReference>
<dbReference type="InterPro" id="IPR020070">
    <property type="entry name" value="Ribosomal_bL9_N"/>
</dbReference>
<dbReference type="Pfam" id="PF03948">
    <property type="entry name" value="Ribosomal_L9_C"/>
    <property type="match status" value="1"/>
</dbReference>
<dbReference type="InterPro" id="IPR020069">
    <property type="entry name" value="Ribosomal_bL9_C"/>
</dbReference>
<sequence length="186" mass="20127">MEVILLERIEKLGQMGDTVTVKTGFARNYLLPQKKALRATPANQARFESQRAQLEAANLQRREEAQAVAVKMDALALLLIRQAGEGGMLYGSVSGRDVAEAIKDAGYTIERRQVHLDTPIKSLGSYAIRVSLHPEVSVNVNVTIARSQEEAERAAKAAQQAEAEEAAEAEAEDAAPAEDAAEDEQA</sequence>
<keyword evidence="4 8" id="KW-0689">Ribosomal protein</keyword>
<evidence type="ECO:0000256" key="2">
    <source>
        <dbReference type="ARBA" id="ARBA00022730"/>
    </source>
</evidence>
<feature type="region of interest" description="Disordered" evidence="6">
    <location>
        <begin position="149"/>
        <end position="186"/>
    </location>
</feature>
<dbReference type="InterPro" id="IPR020594">
    <property type="entry name" value="Ribosomal_bL9_bac/chp"/>
</dbReference>
<dbReference type="InterPro" id="IPR009027">
    <property type="entry name" value="Ribosomal_bL9/RNase_H1_N"/>
</dbReference>
<evidence type="ECO:0000313" key="8">
    <source>
        <dbReference type="EMBL" id="OIQ97885.1"/>
    </source>
</evidence>
<dbReference type="AlphaFoldDB" id="A0A1J5SCD3"/>
<evidence type="ECO:0000259" key="7">
    <source>
        <dbReference type="PROSITE" id="PS00651"/>
    </source>
</evidence>
<evidence type="ECO:0000256" key="3">
    <source>
        <dbReference type="ARBA" id="ARBA00022884"/>
    </source>
</evidence>
<gene>
    <name evidence="8" type="primary">rplI_7</name>
    <name evidence="8" type="ORF">GALL_200670</name>
</gene>
<comment type="similarity">
    <text evidence="1">Belongs to the bacterial ribosomal protein bL9 family.</text>
</comment>
<dbReference type="GO" id="GO:0006412">
    <property type="term" value="P:translation"/>
    <property type="evidence" value="ECO:0007669"/>
    <property type="project" value="InterPro"/>
</dbReference>
<proteinExistence type="inferred from homology"/>
<accession>A0A1J5SCD3</accession>
<feature type="compositionally biased region" description="Acidic residues" evidence="6">
    <location>
        <begin position="162"/>
        <end position="186"/>
    </location>
</feature>
<dbReference type="PANTHER" id="PTHR21368">
    <property type="entry name" value="50S RIBOSOMAL PROTEIN L9"/>
    <property type="match status" value="1"/>
</dbReference>
<evidence type="ECO:0000256" key="4">
    <source>
        <dbReference type="ARBA" id="ARBA00022980"/>
    </source>
</evidence>
<dbReference type="EMBL" id="MLJW01000126">
    <property type="protein sequence ID" value="OIQ97885.1"/>
    <property type="molecule type" value="Genomic_DNA"/>
</dbReference>
<keyword evidence="3" id="KW-0694">RNA-binding</keyword>
<evidence type="ECO:0000256" key="5">
    <source>
        <dbReference type="ARBA" id="ARBA00023274"/>
    </source>
</evidence>
<keyword evidence="2" id="KW-0699">rRNA-binding</keyword>
<dbReference type="HAMAP" id="MF_00503">
    <property type="entry name" value="Ribosomal_bL9"/>
    <property type="match status" value="1"/>
</dbReference>
<dbReference type="GO" id="GO:0003735">
    <property type="term" value="F:structural constituent of ribosome"/>
    <property type="evidence" value="ECO:0007669"/>
    <property type="project" value="InterPro"/>
</dbReference>
<dbReference type="SUPFAM" id="SSF55653">
    <property type="entry name" value="Ribosomal protein L9 C-domain"/>
    <property type="match status" value="1"/>
</dbReference>
<evidence type="ECO:0000256" key="6">
    <source>
        <dbReference type="SAM" id="MobiDB-lite"/>
    </source>
</evidence>
<reference evidence="8" key="1">
    <citation type="submission" date="2016-10" db="EMBL/GenBank/DDBJ databases">
        <title>Sequence of Gallionella enrichment culture.</title>
        <authorList>
            <person name="Poehlein A."/>
            <person name="Muehling M."/>
            <person name="Daniel R."/>
        </authorList>
    </citation>
    <scope>NUCLEOTIDE SEQUENCE</scope>
</reference>
<organism evidence="8">
    <name type="scientific">mine drainage metagenome</name>
    <dbReference type="NCBI Taxonomy" id="410659"/>
    <lineage>
        <taxon>unclassified sequences</taxon>
        <taxon>metagenomes</taxon>
        <taxon>ecological metagenomes</taxon>
    </lineage>
</organism>
<dbReference type="GO" id="GO:1990904">
    <property type="term" value="C:ribonucleoprotein complex"/>
    <property type="evidence" value="ECO:0007669"/>
    <property type="project" value="UniProtKB-KW"/>
</dbReference>
<dbReference type="GO" id="GO:0005840">
    <property type="term" value="C:ribosome"/>
    <property type="evidence" value="ECO:0007669"/>
    <property type="project" value="UniProtKB-KW"/>
</dbReference>
<evidence type="ECO:0000256" key="1">
    <source>
        <dbReference type="ARBA" id="ARBA00010605"/>
    </source>
</evidence>
<dbReference type="NCBIfam" id="TIGR00158">
    <property type="entry name" value="L9"/>
    <property type="match status" value="1"/>
</dbReference>
<dbReference type="SUPFAM" id="SSF55658">
    <property type="entry name" value="L9 N-domain-like"/>
    <property type="match status" value="1"/>
</dbReference>
<name>A0A1J5SCD3_9ZZZZ</name>